<evidence type="ECO:0000313" key="2">
    <source>
        <dbReference type="EMBL" id="MCZ4245106.1"/>
    </source>
</evidence>
<accession>A0ABT4LAZ9</accession>
<protein>
    <submittedName>
        <fullName evidence="2">Uncharacterized protein</fullName>
    </submittedName>
</protein>
<dbReference type="Proteomes" id="UP001144347">
    <property type="component" value="Unassembled WGS sequence"/>
</dbReference>
<dbReference type="RefSeq" id="WP_269428158.1">
    <property type="nucleotide sequence ID" value="NZ_JAPWGM010000004.1"/>
</dbReference>
<reference evidence="2" key="1">
    <citation type="submission" date="2022-12" db="EMBL/GenBank/DDBJ databases">
        <title>Genome sequence of HCMS5-2.</title>
        <authorList>
            <person name="Woo H."/>
        </authorList>
    </citation>
    <scope>NUCLEOTIDE SEQUENCE</scope>
    <source>
        <strain evidence="2">HCMS5-2</strain>
    </source>
</reference>
<keyword evidence="3" id="KW-1185">Reference proteome</keyword>
<gene>
    <name evidence="2" type="ORF">O0955_13925</name>
</gene>
<organism evidence="2 3">
    <name type="scientific">Pedobacter punctiformis</name>
    <dbReference type="NCBI Taxonomy" id="3004097"/>
    <lineage>
        <taxon>Bacteria</taxon>
        <taxon>Pseudomonadati</taxon>
        <taxon>Bacteroidota</taxon>
        <taxon>Sphingobacteriia</taxon>
        <taxon>Sphingobacteriales</taxon>
        <taxon>Sphingobacteriaceae</taxon>
        <taxon>Pedobacter</taxon>
    </lineage>
</organism>
<keyword evidence="1" id="KW-0732">Signal</keyword>
<comment type="caution">
    <text evidence="2">The sequence shown here is derived from an EMBL/GenBank/DDBJ whole genome shotgun (WGS) entry which is preliminary data.</text>
</comment>
<evidence type="ECO:0000256" key="1">
    <source>
        <dbReference type="SAM" id="SignalP"/>
    </source>
</evidence>
<evidence type="ECO:0000313" key="3">
    <source>
        <dbReference type="Proteomes" id="UP001144347"/>
    </source>
</evidence>
<feature type="signal peptide" evidence="1">
    <location>
        <begin position="1"/>
        <end position="20"/>
    </location>
</feature>
<feature type="chain" id="PRO_5045840066" evidence="1">
    <location>
        <begin position="21"/>
        <end position="492"/>
    </location>
</feature>
<proteinExistence type="predicted"/>
<name>A0ABT4LAZ9_9SPHI</name>
<sequence>MKTSLSIFILVVCWCKISMAQTAGDLLERGIKINSDKKVFFYYNQNQFKVYIGKSLSDRSNPPSFIPVKDSTVYMIQDNGVNLYMKPVNPLNYSYNSVSTLILDQVRNDATSALGAIADILGSVMKPPTAITDDKIKKIGWSLAVPSQKKEEQTFKICDAFAKLEAEIKNIKGALETDKKAEITDIFKDLKALDFISEQETKDSIKSAEYKIHDIEVHFSDIMKQIVNTRTKVKNYECLYPEPFTTKYIFNDILDKLTLAHNEQKKRLDNLKNVYKLVKTAQQTASKGGDTPGLEWCFALENAVPDNKISVYTLSLKESGFKLSDGQEIIASETKDKIKKTLRFREFNRFIPEVYAGTAFTFIKYNTYGTTTDAAGQQFIGTPTENRLRNFNVVTMINFNYFIEKSDLHPFFQIGAGINTGIPALLTGAGVRINSNGLKRIAISGGIAMTWVKELDKLKVGDKVAGTDDIEKDLKYQFTWPPKPYIALQYKF</sequence>
<dbReference type="EMBL" id="JAPWGM010000004">
    <property type="protein sequence ID" value="MCZ4245106.1"/>
    <property type="molecule type" value="Genomic_DNA"/>
</dbReference>